<organism evidence="5 6">
    <name type="scientific">Aporhodopirellula rubra</name>
    <dbReference type="NCBI Taxonomy" id="980271"/>
    <lineage>
        <taxon>Bacteria</taxon>
        <taxon>Pseudomonadati</taxon>
        <taxon>Planctomycetota</taxon>
        <taxon>Planctomycetia</taxon>
        <taxon>Pirellulales</taxon>
        <taxon>Pirellulaceae</taxon>
        <taxon>Aporhodopirellula</taxon>
    </lineage>
</organism>
<comment type="caution">
    <text evidence="5">The sequence shown here is derived from an EMBL/GenBank/DDBJ whole genome shotgun (WGS) entry which is preliminary data.</text>
</comment>
<evidence type="ECO:0000313" key="6">
    <source>
        <dbReference type="Proteomes" id="UP000536179"/>
    </source>
</evidence>
<dbReference type="Gene3D" id="1.10.10.60">
    <property type="entry name" value="Homeodomain-like"/>
    <property type="match status" value="1"/>
</dbReference>
<reference evidence="5 6" key="1">
    <citation type="submission" date="2020-08" db="EMBL/GenBank/DDBJ databases">
        <title>Genomic Encyclopedia of Type Strains, Phase III (KMG-III): the genomes of soil and plant-associated and newly described type strains.</title>
        <authorList>
            <person name="Whitman W."/>
        </authorList>
    </citation>
    <scope>NUCLEOTIDE SEQUENCE [LARGE SCALE GENOMIC DNA]</scope>
    <source>
        <strain evidence="5 6">CECT 8075</strain>
    </source>
</reference>
<dbReference type="RefSeq" id="WP_184305484.1">
    <property type="nucleotide sequence ID" value="NZ_JACHXU010000009.1"/>
</dbReference>
<dbReference type="GO" id="GO:0000976">
    <property type="term" value="F:transcription cis-regulatory region binding"/>
    <property type="evidence" value="ECO:0007669"/>
    <property type="project" value="TreeGrafter"/>
</dbReference>
<dbReference type="EMBL" id="JACHXU010000009">
    <property type="protein sequence ID" value="MBB3207094.1"/>
    <property type="molecule type" value="Genomic_DNA"/>
</dbReference>
<dbReference type="CDD" id="cd01543">
    <property type="entry name" value="PBP1_XylR"/>
    <property type="match status" value="1"/>
</dbReference>
<dbReference type="InterPro" id="IPR018060">
    <property type="entry name" value="HTH_AraC"/>
</dbReference>
<dbReference type="InterPro" id="IPR009057">
    <property type="entry name" value="Homeodomain-like_sf"/>
</dbReference>
<dbReference type="PROSITE" id="PS01124">
    <property type="entry name" value="HTH_ARAC_FAMILY_2"/>
    <property type="match status" value="1"/>
</dbReference>
<dbReference type="InterPro" id="IPR046335">
    <property type="entry name" value="LacI/GalR-like_sensor"/>
</dbReference>
<dbReference type="Pfam" id="PF13377">
    <property type="entry name" value="Peripla_BP_3"/>
    <property type="match status" value="1"/>
</dbReference>
<name>A0A7W5DZK1_9BACT</name>
<accession>A0A7W5DZK1</accession>
<feature type="domain" description="HTH araC/xylS-type" evidence="4">
    <location>
        <begin position="284"/>
        <end position="382"/>
    </location>
</feature>
<keyword evidence="1" id="KW-0805">Transcription regulation</keyword>
<dbReference type="SUPFAM" id="SSF46689">
    <property type="entry name" value="Homeodomain-like"/>
    <property type="match status" value="1"/>
</dbReference>
<proteinExistence type="predicted"/>
<dbReference type="InterPro" id="IPR054031">
    <property type="entry name" value="XylR_PBP1"/>
</dbReference>
<protein>
    <submittedName>
        <fullName evidence="5">LacI family transcriptional regulator</fullName>
    </submittedName>
</protein>
<evidence type="ECO:0000259" key="4">
    <source>
        <dbReference type="PROSITE" id="PS01124"/>
    </source>
</evidence>
<dbReference type="Pfam" id="PF22177">
    <property type="entry name" value="PBP1_XylR"/>
    <property type="match status" value="1"/>
</dbReference>
<dbReference type="AlphaFoldDB" id="A0A7W5DZK1"/>
<dbReference type="Proteomes" id="UP000536179">
    <property type="component" value="Unassembled WGS sequence"/>
</dbReference>
<keyword evidence="2" id="KW-0238">DNA-binding</keyword>
<dbReference type="Gene3D" id="3.40.50.2300">
    <property type="match status" value="2"/>
</dbReference>
<evidence type="ECO:0000256" key="1">
    <source>
        <dbReference type="ARBA" id="ARBA00023015"/>
    </source>
</evidence>
<dbReference type="SMART" id="SM00342">
    <property type="entry name" value="HTH_ARAC"/>
    <property type="match status" value="1"/>
</dbReference>
<dbReference type="Pfam" id="PF12833">
    <property type="entry name" value="HTH_18"/>
    <property type="match status" value="1"/>
</dbReference>
<keyword evidence="6" id="KW-1185">Reference proteome</keyword>
<evidence type="ECO:0000313" key="5">
    <source>
        <dbReference type="EMBL" id="MBB3207094.1"/>
    </source>
</evidence>
<dbReference type="SUPFAM" id="SSF53822">
    <property type="entry name" value="Periplasmic binding protein-like I"/>
    <property type="match status" value="1"/>
</dbReference>
<dbReference type="GO" id="GO:0003700">
    <property type="term" value="F:DNA-binding transcription factor activity"/>
    <property type="evidence" value="ECO:0007669"/>
    <property type="project" value="InterPro"/>
</dbReference>
<sequence>MVKRKLRVALLVETATTYGREILEGIARYQSTRARWSTFTDERELGAAPPKWLLDRDWDGVICRTTTPELAAQILAKQIPTVDLNDLYDDLGLPRIQSDMRAIGRLAAAHLYERGFRNFAFCGFHHETWSDQRCEGFRNHLLDLGFDAAVYRSVWRGKSAPIWDVDQRQLTDWLQSLPKPLGLMACNDVRGQQILNACLASEIYVPEQVAVIGVDNNQLLCSFSDPPLSSVRPNPQRIGFESAELLDRLMSGQTCSEQLRLIEPIEVVVRASTDALGIDDDLVVEAIVLIRDLACLGISVQDLVKRLGVSRSTLERRFRQVVGHSPQQEIRVTQLRRIKTLLRTTELPLAEIASLTGFEHTEYMTVFFKRLTGIPPNTFRQELN</sequence>
<gene>
    <name evidence="5" type="ORF">FHS27_002913</name>
</gene>
<keyword evidence="3" id="KW-0804">Transcription</keyword>
<dbReference type="PANTHER" id="PTHR30146">
    <property type="entry name" value="LACI-RELATED TRANSCRIPTIONAL REPRESSOR"/>
    <property type="match status" value="1"/>
</dbReference>
<dbReference type="PANTHER" id="PTHR30146:SF24">
    <property type="entry name" value="XYLOSE OPERON REGULATORY PROTEIN"/>
    <property type="match status" value="1"/>
</dbReference>
<dbReference type="InterPro" id="IPR028082">
    <property type="entry name" value="Peripla_BP_I"/>
</dbReference>
<evidence type="ECO:0000256" key="2">
    <source>
        <dbReference type="ARBA" id="ARBA00023125"/>
    </source>
</evidence>
<evidence type="ECO:0000256" key="3">
    <source>
        <dbReference type="ARBA" id="ARBA00023163"/>
    </source>
</evidence>